<dbReference type="NCBIfam" id="TIGR04306">
    <property type="entry name" value="salvage_TenA"/>
    <property type="match status" value="1"/>
</dbReference>
<dbReference type="GO" id="GO:0009228">
    <property type="term" value="P:thiamine biosynthetic process"/>
    <property type="evidence" value="ECO:0007669"/>
    <property type="project" value="UniProtKB-KW"/>
</dbReference>
<evidence type="ECO:0000313" key="3">
    <source>
        <dbReference type="EMBL" id="MBB4235244.1"/>
    </source>
</evidence>
<dbReference type="SUPFAM" id="SSF48613">
    <property type="entry name" value="Heme oxygenase-like"/>
    <property type="match status" value="1"/>
</dbReference>
<evidence type="ECO:0000256" key="1">
    <source>
        <dbReference type="RuleBase" id="RU363093"/>
    </source>
</evidence>
<name>A0A7W6W465_9HYPH</name>
<organism evidence="3 4">
    <name type="scientific">Rhizobium esperanzae</name>
    <dbReference type="NCBI Taxonomy" id="1967781"/>
    <lineage>
        <taxon>Bacteria</taxon>
        <taxon>Pseudomonadati</taxon>
        <taxon>Pseudomonadota</taxon>
        <taxon>Alphaproteobacteria</taxon>
        <taxon>Hyphomicrobiales</taxon>
        <taxon>Rhizobiaceae</taxon>
        <taxon>Rhizobium/Agrobacterium group</taxon>
        <taxon>Rhizobium</taxon>
    </lineage>
</organism>
<dbReference type="InterPro" id="IPR027574">
    <property type="entry name" value="Thiaminase_II"/>
</dbReference>
<dbReference type="Proteomes" id="UP000540909">
    <property type="component" value="Unassembled WGS sequence"/>
</dbReference>
<dbReference type="EMBL" id="JACIFY010000005">
    <property type="protein sequence ID" value="MBB4235244.1"/>
    <property type="molecule type" value="Genomic_DNA"/>
</dbReference>
<dbReference type="CDD" id="cd19365">
    <property type="entry name" value="TenA_C-like"/>
    <property type="match status" value="1"/>
</dbReference>
<evidence type="ECO:0000313" key="4">
    <source>
        <dbReference type="Proteomes" id="UP000540909"/>
    </source>
</evidence>
<dbReference type="AlphaFoldDB" id="A0A7W6W465"/>
<dbReference type="InterPro" id="IPR050967">
    <property type="entry name" value="Thiamine_Salvage_TenA"/>
</dbReference>
<feature type="domain" description="Thiaminase-2/PQQC" evidence="2">
    <location>
        <begin position="34"/>
        <end position="227"/>
    </location>
</feature>
<comment type="caution">
    <text evidence="3">The sequence shown here is derived from an EMBL/GenBank/DDBJ whole genome shotgun (WGS) entry which is preliminary data.</text>
</comment>
<proteinExistence type="inferred from homology"/>
<comment type="function">
    <text evidence="1">Catalyzes an amino-pyrimidine hydrolysis reaction at the C5' of the pyrimidine moiety of thiamine compounds, a reaction that is part of a thiamine salvage pathway.</text>
</comment>
<dbReference type="GO" id="GO:0005829">
    <property type="term" value="C:cytosol"/>
    <property type="evidence" value="ECO:0007669"/>
    <property type="project" value="TreeGrafter"/>
</dbReference>
<comment type="similarity">
    <text evidence="1">Belongs to the TenA family.</text>
</comment>
<dbReference type="GO" id="GO:0009229">
    <property type="term" value="P:thiamine diphosphate biosynthetic process"/>
    <property type="evidence" value="ECO:0007669"/>
    <property type="project" value="UniProtKB-UniPathway"/>
</dbReference>
<comment type="catalytic activity">
    <reaction evidence="1">
        <text>4-amino-5-aminomethyl-2-methylpyrimidine + H2O = 4-amino-5-hydroxymethyl-2-methylpyrimidine + NH4(+)</text>
        <dbReference type="Rhea" id="RHEA:31799"/>
        <dbReference type="ChEBI" id="CHEBI:15377"/>
        <dbReference type="ChEBI" id="CHEBI:16892"/>
        <dbReference type="ChEBI" id="CHEBI:28938"/>
        <dbReference type="ChEBI" id="CHEBI:63416"/>
        <dbReference type="EC" id="3.5.99.2"/>
    </reaction>
</comment>
<reference evidence="3 4" key="1">
    <citation type="submission" date="2020-08" db="EMBL/GenBank/DDBJ databases">
        <title>Genomic Encyclopedia of Type Strains, Phase IV (KMG-V): Genome sequencing to study the core and pangenomes of soil and plant-associated prokaryotes.</title>
        <authorList>
            <person name="Whitman W."/>
        </authorList>
    </citation>
    <scope>NUCLEOTIDE SEQUENCE [LARGE SCALE GENOMIC DNA]</scope>
    <source>
        <strain evidence="3 4">SEMIA 4089</strain>
    </source>
</reference>
<dbReference type="EC" id="3.5.99.2" evidence="1"/>
<keyword evidence="1" id="KW-0784">Thiamine biosynthesis</keyword>
<dbReference type="InterPro" id="IPR016084">
    <property type="entry name" value="Haem_Oase-like_multi-hlx"/>
</dbReference>
<dbReference type="PANTHER" id="PTHR43198:SF2">
    <property type="entry name" value="SI:CH1073-67J19.1-RELATED"/>
    <property type="match status" value="1"/>
</dbReference>
<dbReference type="GO" id="GO:0050334">
    <property type="term" value="F:thiaminase activity"/>
    <property type="evidence" value="ECO:0007669"/>
    <property type="project" value="UniProtKB-EC"/>
</dbReference>
<comment type="catalytic activity">
    <reaction evidence="1">
        <text>thiamine + H2O = 5-(2-hydroxyethyl)-4-methylthiazole + 4-amino-5-hydroxymethyl-2-methylpyrimidine + H(+)</text>
        <dbReference type="Rhea" id="RHEA:17509"/>
        <dbReference type="ChEBI" id="CHEBI:15377"/>
        <dbReference type="ChEBI" id="CHEBI:15378"/>
        <dbReference type="ChEBI" id="CHEBI:16892"/>
        <dbReference type="ChEBI" id="CHEBI:17957"/>
        <dbReference type="ChEBI" id="CHEBI:18385"/>
        <dbReference type="EC" id="3.5.99.2"/>
    </reaction>
</comment>
<sequence length="233" mass="25897">MMDANTQSMDETGSFTVAAWNRIAPVMAEIEVLPLLTRLSDGTLPPEVFRHYILQDALYLKHYARCLAIVAAKAPDNAQVLRFLGSAQKAITVEQGLHAGFLTQFGISSEDVTSAEPSSACFAYTNFLLATAYHSSYAVALSSILPCFWIYWHVGEAIKNRPAVEGNAFQAWINTYGDPQFAAGAREVIALTDIAARGASPTERIEMMDVFVRASQYEWMFWDSAWRLETWPV</sequence>
<accession>A0A7W6W465</accession>
<evidence type="ECO:0000259" key="2">
    <source>
        <dbReference type="Pfam" id="PF03070"/>
    </source>
</evidence>
<dbReference type="UniPathway" id="UPA00060"/>
<dbReference type="PANTHER" id="PTHR43198">
    <property type="entry name" value="BIFUNCTIONAL TH2 PROTEIN"/>
    <property type="match status" value="1"/>
</dbReference>
<dbReference type="Gene3D" id="1.20.910.10">
    <property type="entry name" value="Heme oxygenase-like"/>
    <property type="match status" value="1"/>
</dbReference>
<protein>
    <recommendedName>
        <fullName evidence="1">Aminopyrimidine aminohydrolase</fullName>
        <ecNumber evidence="1">3.5.99.2</ecNumber>
    </recommendedName>
</protein>
<gene>
    <name evidence="3" type="ORF">GGD57_001806</name>
</gene>
<dbReference type="InterPro" id="IPR004305">
    <property type="entry name" value="Thiaminase-2/PQQC"/>
</dbReference>
<keyword evidence="1 3" id="KW-0378">Hydrolase</keyword>
<dbReference type="Pfam" id="PF03070">
    <property type="entry name" value="TENA_THI-4"/>
    <property type="match status" value="1"/>
</dbReference>
<comment type="pathway">
    <text evidence="1">Cofactor biosynthesis; thiamine diphosphate biosynthesis.</text>
</comment>